<dbReference type="CDD" id="cd02440">
    <property type="entry name" value="AdoMet_MTases"/>
    <property type="match status" value="1"/>
</dbReference>
<dbReference type="SUPFAM" id="SSF48452">
    <property type="entry name" value="TPR-like"/>
    <property type="match status" value="1"/>
</dbReference>
<feature type="domain" description="Methyltransferase type 11" evidence="2">
    <location>
        <begin position="148"/>
        <end position="239"/>
    </location>
</feature>
<keyword evidence="3" id="KW-0808">Transferase</keyword>
<gene>
    <name evidence="3" type="ORF">ABVK50_01690</name>
</gene>
<reference evidence="3" key="1">
    <citation type="submission" date="2024-06" db="EMBL/GenBank/DDBJ databases">
        <title>Mesorhizobium karijinii sp. nov., a symbiont of the iconic Swainsona formosa from arid Australia.</title>
        <authorList>
            <person name="Hill Y.J."/>
            <person name="Watkin E.L.J."/>
            <person name="O'Hara G.W."/>
            <person name="Terpolilli J."/>
            <person name="Tye M.L."/>
            <person name="Kohlmeier M.G."/>
        </authorList>
    </citation>
    <scope>NUCLEOTIDE SEQUENCE</scope>
    <source>
        <strain evidence="3">WSM2240</strain>
    </source>
</reference>
<dbReference type="EMBL" id="CP159253">
    <property type="protein sequence ID" value="XCG49377.1"/>
    <property type="molecule type" value="Genomic_DNA"/>
</dbReference>
<dbReference type="Gene3D" id="3.40.50.150">
    <property type="entry name" value="Vaccinia Virus protein VP39"/>
    <property type="match status" value="1"/>
</dbReference>
<evidence type="ECO:0000256" key="1">
    <source>
        <dbReference type="PROSITE-ProRule" id="PRU00339"/>
    </source>
</evidence>
<accession>A0AAU8CR77</accession>
<protein>
    <submittedName>
        <fullName evidence="3">Methyltransferase domain-containing protein</fullName>
    </submittedName>
</protein>
<organism evidence="3">
    <name type="scientific">Mesorhizobium sp. WSM2240</name>
    <dbReference type="NCBI Taxonomy" id="3228851"/>
    <lineage>
        <taxon>Bacteria</taxon>
        <taxon>Pseudomonadati</taxon>
        <taxon>Pseudomonadota</taxon>
        <taxon>Alphaproteobacteria</taxon>
        <taxon>Hyphomicrobiales</taxon>
        <taxon>Phyllobacteriaceae</taxon>
        <taxon>Mesorhizobium</taxon>
    </lineage>
</organism>
<dbReference type="PROSITE" id="PS50005">
    <property type="entry name" value="TPR"/>
    <property type="match status" value="1"/>
</dbReference>
<dbReference type="GO" id="GO:0008757">
    <property type="term" value="F:S-adenosylmethionine-dependent methyltransferase activity"/>
    <property type="evidence" value="ECO:0007669"/>
    <property type="project" value="InterPro"/>
</dbReference>
<dbReference type="AlphaFoldDB" id="A0AAU8CR77"/>
<keyword evidence="1" id="KW-0802">TPR repeat</keyword>
<evidence type="ECO:0000259" key="2">
    <source>
        <dbReference type="Pfam" id="PF08241"/>
    </source>
</evidence>
<dbReference type="PANTHER" id="PTHR43861:SF1">
    <property type="entry name" value="TRANS-ACONITATE 2-METHYLTRANSFERASE"/>
    <property type="match status" value="1"/>
</dbReference>
<dbReference type="Pfam" id="PF08241">
    <property type="entry name" value="Methyltransf_11"/>
    <property type="match status" value="1"/>
</dbReference>
<dbReference type="InterPro" id="IPR029063">
    <property type="entry name" value="SAM-dependent_MTases_sf"/>
</dbReference>
<dbReference type="InterPro" id="IPR011990">
    <property type="entry name" value="TPR-like_helical_dom_sf"/>
</dbReference>
<dbReference type="Gene3D" id="1.25.40.10">
    <property type="entry name" value="Tetratricopeptide repeat domain"/>
    <property type="match status" value="1"/>
</dbReference>
<evidence type="ECO:0000313" key="3">
    <source>
        <dbReference type="EMBL" id="XCG49377.1"/>
    </source>
</evidence>
<proteinExistence type="predicted"/>
<dbReference type="PANTHER" id="PTHR43861">
    <property type="entry name" value="TRANS-ACONITATE 2-METHYLTRANSFERASE-RELATED"/>
    <property type="match status" value="1"/>
</dbReference>
<dbReference type="GO" id="GO:0032259">
    <property type="term" value="P:methylation"/>
    <property type="evidence" value="ECO:0007669"/>
    <property type="project" value="UniProtKB-KW"/>
</dbReference>
<sequence length="303" mass="32977">MKPLETCSGDLLADRRADYAEMLFGSGEHTQAAELMLGALELAPGWAMGWFRLGEFHEAAGALDQASEAWRMVLKLDPADRSGAALKLALTGAAPAADAPPSAFVEALFDQYAEKFDDALVRGLEYRVPDLLAEAIRTVGREHFGLVLDLGCGTGLMGERLRPVADVLEGYDISAEMLRKARGKGVYDRLMKADLQTIQLAPASADLVTAADVFMYLGALDRIAAKVAVALRSGGLFAFSVERHPGTEDFILRDTRRYAHSEAYIRDLMARNGFAVPSLEMHIIRQDRSEPVEGLIVVAEHVD</sequence>
<dbReference type="InterPro" id="IPR013216">
    <property type="entry name" value="Methyltransf_11"/>
</dbReference>
<dbReference type="SUPFAM" id="SSF53335">
    <property type="entry name" value="S-adenosyl-L-methionine-dependent methyltransferases"/>
    <property type="match status" value="1"/>
</dbReference>
<keyword evidence="3" id="KW-0489">Methyltransferase</keyword>
<dbReference type="RefSeq" id="WP_353643088.1">
    <property type="nucleotide sequence ID" value="NZ_CP159253.1"/>
</dbReference>
<dbReference type="InterPro" id="IPR019734">
    <property type="entry name" value="TPR_rpt"/>
</dbReference>
<feature type="repeat" description="TPR" evidence="1">
    <location>
        <begin position="47"/>
        <end position="80"/>
    </location>
</feature>
<name>A0AAU8CR77_9HYPH</name>